<organism evidence="3 4">
    <name type="scientific">Mucilaginibacter gynuensis</name>
    <dbReference type="NCBI Taxonomy" id="1302236"/>
    <lineage>
        <taxon>Bacteria</taxon>
        <taxon>Pseudomonadati</taxon>
        <taxon>Bacteroidota</taxon>
        <taxon>Sphingobacteriia</taxon>
        <taxon>Sphingobacteriales</taxon>
        <taxon>Sphingobacteriaceae</taxon>
        <taxon>Mucilaginibacter</taxon>
    </lineage>
</organism>
<evidence type="ECO:0000259" key="2">
    <source>
        <dbReference type="Pfam" id="PF22422"/>
    </source>
</evidence>
<dbReference type="RefSeq" id="WP_345211124.1">
    <property type="nucleotide sequence ID" value="NZ_BAABFT010000005.1"/>
</dbReference>
<protein>
    <submittedName>
        <fullName evidence="3">Glucosidase</fullName>
    </submittedName>
</protein>
<dbReference type="Pfam" id="PF22422">
    <property type="entry name" value="MGH1-like_GH"/>
    <property type="match status" value="1"/>
</dbReference>
<proteinExistence type="predicted"/>
<evidence type="ECO:0000313" key="3">
    <source>
        <dbReference type="EMBL" id="GAA4322012.1"/>
    </source>
</evidence>
<evidence type="ECO:0000259" key="1">
    <source>
        <dbReference type="Pfam" id="PF03200"/>
    </source>
</evidence>
<keyword evidence="4" id="KW-1185">Reference proteome</keyword>
<dbReference type="InterPro" id="IPR008928">
    <property type="entry name" value="6-hairpin_glycosidase_sf"/>
</dbReference>
<dbReference type="PANTHER" id="PTHR10412">
    <property type="entry name" value="MANNOSYL-OLIGOSACCHARIDE GLUCOSIDASE"/>
    <property type="match status" value="1"/>
</dbReference>
<gene>
    <name evidence="3" type="ORF">GCM10023149_22070</name>
</gene>
<sequence>MDAEKKRLKDHYEGKQNWLKWGPYVSERQWGTVREDYSSNGDAWNYTTHDMARSKAYRWGEEGLSGICDDQQQLCLALGLWNGNDPILKERLFGLTNSEGNHGEDVKEIYYYLDNTPTHSYMKMLYKYPQRAYPYSRIIEENRRRDKTQPEFEIIDTCIFNEDAYFDVFTEYAKHNEEDILIQYTIHNRGVADAPLHVLPQLWFRNTWQDGGSKPLLFEHTSHEIVTKCDCLGRYYFYAEGDAEFLFTDNETNNRRLYNADNRSAYLKDGINNRVVNGDKEAVNPNKTGTKAAAWYKLNIPAKSSATIRLRLTKTEHKRPFEDFDRSFTVRRNEADGFYAAKQAKVTNADERLVQRQAWAGMLWNKQYYNYNIKKWLDGDPGQPTPPANRKHARNSHWKHFVAEDILSMPDKWEYPWFAAWDLAFHCIAFAPIDVEFAKRQLLLLVSANYMHPNGQLPAYEWDFSDVNPPVHALAAWHVYEADCKATGNKDIKFLEEIFQKLLINFTWWVNRKDSKDNNIFEGGFLGLDNIGVFNRSAPVPGGGFLEQADGTSWMAMYALNMMRISMELAVRNKAYESMSIKFAEHFLYIAGSIANMGLDAIGLWDDQDGFYYDLLRKPDGSWDRLRLRTLVGLIPMFATNVFDEARWKTLPGLTNRLDWFMHQRPDLVELVSRWEDTNGDQKHLFSLLRGHRMKLLLRRMLNSDEFLSRFGIRSLSKHYDKEPYHYKLNGEDFSVKYVPGDSDSYMFGGNSNWRGPIWMPINYLIIRALYRFHEYYTDDFKVEFPAGSGDYLTLAQIANKLSERLKCLFLKDEKGERAIFGGNPKYNHDPHFKDYILFYEFFNGDTGRGLGADHQTGWTGLVALFSDYV</sequence>
<dbReference type="InterPro" id="IPR054491">
    <property type="entry name" value="MGH1-like_GH"/>
</dbReference>
<evidence type="ECO:0000313" key="4">
    <source>
        <dbReference type="Proteomes" id="UP001500582"/>
    </source>
</evidence>
<dbReference type="InterPro" id="IPR004888">
    <property type="entry name" value="Glycoside_hydrolase_63"/>
</dbReference>
<dbReference type="Gene3D" id="1.50.10.10">
    <property type="match status" value="1"/>
</dbReference>
<accession>A0ABP8GDD8</accession>
<dbReference type="InterPro" id="IPR012341">
    <property type="entry name" value="6hp_glycosidase-like_sf"/>
</dbReference>
<dbReference type="EMBL" id="BAABFT010000005">
    <property type="protein sequence ID" value="GAA4322012.1"/>
    <property type="molecule type" value="Genomic_DNA"/>
</dbReference>
<dbReference type="PANTHER" id="PTHR10412:SF10">
    <property type="entry name" value="GLYCOSYL HYDROLASE FAMILY 63 C-TERMINAL DOMAIN-CONTAINING PROTEIN"/>
    <property type="match status" value="1"/>
</dbReference>
<name>A0ABP8GDD8_9SPHI</name>
<dbReference type="Pfam" id="PF03200">
    <property type="entry name" value="Glyco_hydro_63"/>
    <property type="match status" value="1"/>
</dbReference>
<dbReference type="Proteomes" id="UP001500582">
    <property type="component" value="Unassembled WGS sequence"/>
</dbReference>
<comment type="caution">
    <text evidence="3">The sequence shown here is derived from an EMBL/GenBank/DDBJ whole genome shotgun (WGS) entry which is preliminary data.</text>
</comment>
<dbReference type="SUPFAM" id="SSF48208">
    <property type="entry name" value="Six-hairpin glycosidases"/>
    <property type="match status" value="1"/>
</dbReference>
<feature type="domain" description="Mannosylglycerate hydrolase MGH1-like glycoside hydrolase" evidence="2">
    <location>
        <begin position="415"/>
        <end position="518"/>
    </location>
</feature>
<reference evidence="4" key="1">
    <citation type="journal article" date="2019" name="Int. J. Syst. Evol. Microbiol.">
        <title>The Global Catalogue of Microorganisms (GCM) 10K type strain sequencing project: providing services to taxonomists for standard genome sequencing and annotation.</title>
        <authorList>
            <consortium name="The Broad Institute Genomics Platform"/>
            <consortium name="The Broad Institute Genome Sequencing Center for Infectious Disease"/>
            <person name="Wu L."/>
            <person name="Ma J."/>
        </authorList>
    </citation>
    <scope>NUCLEOTIDE SEQUENCE [LARGE SCALE GENOMIC DNA]</scope>
    <source>
        <strain evidence="4">JCM 17705</strain>
    </source>
</reference>
<feature type="domain" description="Glycosyl hydrolase family 63 C-terminal" evidence="1">
    <location>
        <begin position="693"/>
        <end position="776"/>
    </location>
</feature>
<dbReference type="InterPro" id="IPR031335">
    <property type="entry name" value="Glyco_hydro_63_C"/>
</dbReference>